<dbReference type="PANTHER" id="PTHR46114">
    <property type="entry name" value="APPLE DOMAIN-CONTAINING PROTEIN"/>
    <property type="match status" value="1"/>
</dbReference>
<accession>A0A4V6RGM4</accession>
<dbReference type="AlphaFoldDB" id="A0A4V6RGM4"/>
<protein>
    <recommendedName>
        <fullName evidence="3">Pentapeptide repeat-containing protein</fullName>
    </recommendedName>
</protein>
<proteinExistence type="predicted"/>
<dbReference type="PANTHER" id="PTHR46114:SF1">
    <property type="entry name" value="ZAD DOMAIN-CONTAINING PROTEIN"/>
    <property type="match status" value="1"/>
</dbReference>
<name>A0A4V6RGM4_9HYME</name>
<evidence type="ECO:0008006" key="3">
    <source>
        <dbReference type="Google" id="ProtNLM"/>
    </source>
</evidence>
<dbReference type="EMBL" id="QBLH01001021">
    <property type="protein sequence ID" value="TGZ53494.1"/>
    <property type="molecule type" value="Genomic_DNA"/>
</dbReference>
<reference evidence="1 2" key="1">
    <citation type="journal article" date="2019" name="Philos. Trans. R. Soc. Lond., B, Biol. Sci.">
        <title>Ant behaviour and brain gene expression of defending hosts depend on the ecological success of the intruding social parasite.</title>
        <authorList>
            <person name="Kaur R."/>
            <person name="Stoldt M."/>
            <person name="Jongepier E."/>
            <person name="Feldmeyer B."/>
            <person name="Menzel F."/>
            <person name="Bornberg-Bauer E."/>
            <person name="Foitzik S."/>
        </authorList>
    </citation>
    <scope>NUCLEOTIDE SEQUENCE [LARGE SCALE GENOMIC DNA]</scope>
    <source>
        <tissue evidence="1">Whole body</tissue>
    </source>
</reference>
<evidence type="ECO:0000313" key="2">
    <source>
        <dbReference type="Proteomes" id="UP000310200"/>
    </source>
</evidence>
<keyword evidence="2" id="KW-1185">Reference proteome</keyword>
<sequence length="188" mass="21547">MGLTNQNDSEIPFSEIPSCMGQHPKNPNNMFLLLITEYLIPLLELKILLPQRMLEMDDGLTCDRNRIPNVLHFLHLHLDYFPENLADYSEEQGERFYQDMKKMDRRYQERLDTVRFDTARLDIARFDTARLDIARLDIARLDIARLNTARLNTARLNTALTLYDSTHVGGGGATPLQALVGGGKPRFA</sequence>
<dbReference type="STRING" id="300112.A0A4V6RGM4"/>
<dbReference type="Proteomes" id="UP000310200">
    <property type="component" value="Unassembled WGS sequence"/>
</dbReference>
<evidence type="ECO:0000313" key="1">
    <source>
        <dbReference type="EMBL" id="TGZ53494.1"/>
    </source>
</evidence>
<gene>
    <name evidence="1" type="ORF">DBV15_12132</name>
</gene>
<comment type="caution">
    <text evidence="1">The sequence shown here is derived from an EMBL/GenBank/DDBJ whole genome shotgun (WGS) entry which is preliminary data.</text>
</comment>
<organism evidence="1 2">
    <name type="scientific">Temnothorax longispinosus</name>
    <dbReference type="NCBI Taxonomy" id="300112"/>
    <lineage>
        <taxon>Eukaryota</taxon>
        <taxon>Metazoa</taxon>
        <taxon>Ecdysozoa</taxon>
        <taxon>Arthropoda</taxon>
        <taxon>Hexapoda</taxon>
        <taxon>Insecta</taxon>
        <taxon>Pterygota</taxon>
        <taxon>Neoptera</taxon>
        <taxon>Endopterygota</taxon>
        <taxon>Hymenoptera</taxon>
        <taxon>Apocrita</taxon>
        <taxon>Aculeata</taxon>
        <taxon>Formicoidea</taxon>
        <taxon>Formicidae</taxon>
        <taxon>Myrmicinae</taxon>
        <taxon>Temnothorax</taxon>
    </lineage>
</organism>